<dbReference type="EMBL" id="BGZK01000078">
    <property type="protein sequence ID" value="GBP16303.1"/>
    <property type="molecule type" value="Genomic_DNA"/>
</dbReference>
<organism evidence="1 2">
    <name type="scientific">Eumeta variegata</name>
    <name type="common">Bagworm moth</name>
    <name type="synonym">Eumeta japonica</name>
    <dbReference type="NCBI Taxonomy" id="151549"/>
    <lineage>
        <taxon>Eukaryota</taxon>
        <taxon>Metazoa</taxon>
        <taxon>Ecdysozoa</taxon>
        <taxon>Arthropoda</taxon>
        <taxon>Hexapoda</taxon>
        <taxon>Insecta</taxon>
        <taxon>Pterygota</taxon>
        <taxon>Neoptera</taxon>
        <taxon>Endopterygota</taxon>
        <taxon>Lepidoptera</taxon>
        <taxon>Glossata</taxon>
        <taxon>Ditrysia</taxon>
        <taxon>Tineoidea</taxon>
        <taxon>Psychidae</taxon>
        <taxon>Oiketicinae</taxon>
        <taxon>Eumeta</taxon>
    </lineage>
</organism>
<protein>
    <submittedName>
        <fullName evidence="1">Uncharacterized protein</fullName>
    </submittedName>
</protein>
<evidence type="ECO:0000313" key="1">
    <source>
        <dbReference type="EMBL" id="GBP16303.1"/>
    </source>
</evidence>
<comment type="caution">
    <text evidence="1">The sequence shown here is derived from an EMBL/GenBank/DDBJ whole genome shotgun (WGS) entry which is preliminary data.</text>
</comment>
<dbReference type="AlphaFoldDB" id="A0A4C1TQP4"/>
<keyword evidence="2" id="KW-1185">Reference proteome</keyword>
<sequence length="95" mass="10453">MPILPSQIAIFRRLDLKKKSIPTSTPTTKKQFTLTLSSRGFARVDINELNDPATNPNPALDPHTGTISDSDLDCVLDSHPSLAGDFDIRPIVNWP</sequence>
<name>A0A4C1TQP4_EUMVA</name>
<accession>A0A4C1TQP4</accession>
<gene>
    <name evidence="1" type="ORF">EVAR_93670_1</name>
</gene>
<evidence type="ECO:0000313" key="2">
    <source>
        <dbReference type="Proteomes" id="UP000299102"/>
    </source>
</evidence>
<proteinExistence type="predicted"/>
<dbReference type="Proteomes" id="UP000299102">
    <property type="component" value="Unassembled WGS sequence"/>
</dbReference>
<reference evidence="1 2" key="1">
    <citation type="journal article" date="2019" name="Commun. Biol.">
        <title>The bagworm genome reveals a unique fibroin gene that provides high tensile strength.</title>
        <authorList>
            <person name="Kono N."/>
            <person name="Nakamura H."/>
            <person name="Ohtoshi R."/>
            <person name="Tomita M."/>
            <person name="Numata K."/>
            <person name="Arakawa K."/>
        </authorList>
    </citation>
    <scope>NUCLEOTIDE SEQUENCE [LARGE SCALE GENOMIC DNA]</scope>
</reference>